<evidence type="ECO:0000259" key="13">
    <source>
        <dbReference type="PROSITE" id="PS50893"/>
    </source>
</evidence>
<evidence type="ECO:0000313" key="16">
    <source>
        <dbReference type="Proteomes" id="UP001058974"/>
    </source>
</evidence>
<feature type="transmembrane region" description="Helical" evidence="12">
    <location>
        <begin position="164"/>
        <end position="180"/>
    </location>
</feature>
<dbReference type="EMBL" id="JAMSHJ010000001">
    <property type="protein sequence ID" value="KAI5443035.1"/>
    <property type="molecule type" value="Genomic_DNA"/>
</dbReference>
<feature type="domain" description="ABC transmembrane type-1" evidence="14">
    <location>
        <begin position="662"/>
        <end position="949"/>
    </location>
</feature>
<dbReference type="GO" id="GO:0009637">
    <property type="term" value="P:response to blue light"/>
    <property type="evidence" value="ECO:0007669"/>
    <property type="project" value="UniProtKB-ARBA"/>
</dbReference>
<keyword evidence="16" id="KW-1185">Reference proteome</keyword>
<keyword evidence="9 12" id="KW-0472">Membrane</keyword>
<dbReference type="GO" id="GO:0008361">
    <property type="term" value="P:regulation of cell size"/>
    <property type="evidence" value="ECO:0007669"/>
    <property type="project" value="UniProtKB-ARBA"/>
</dbReference>
<dbReference type="GO" id="GO:0009640">
    <property type="term" value="P:photomorphogenesis"/>
    <property type="evidence" value="ECO:0007669"/>
    <property type="project" value="UniProtKB-ARBA"/>
</dbReference>
<keyword evidence="5" id="KW-0677">Repeat</keyword>
<feature type="domain" description="ABC transporter" evidence="13">
    <location>
        <begin position="986"/>
        <end position="1220"/>
    </location>
</feature>
<dbReference type="GO" id="GO:0005886">
    <property type="term" value="C:plasma membrane"/>
    <property type="evidence" value="ECO:0007669"/>
    <property type="project" value="UniProtKB-SubCell"/>
</dbReference>
<evidence type="ECO:0000259" key="14">
    <source>
        <dbReference type="PROSITE" id="PS50929"/>
    </source>
</evidence>
<feature type="domain" description="ABC transporter" evidence="13">
    <location>
        <begin position="363"/>
        <end position="575"/>
    </location>
</feature>
<dbReference type="Gene3D" id="1.20.1560.10">
    <property type="entry name" value="ABC transporter type 1, transmembrane domain"/>
    <property type="match status" value="2"/>
</dbReference>
<dbReference type="PANTHER" id="PTHR43394:SF11">
    <property type="entry name" value="ATP-BINDING CASSETTE TRANSPORTER"/>
    <property type="match status" value="1"/>
</dbReference>
<dbReference type="GO" id="GO:0009733">
    <property type="term" value="P:response to auxin"/>
    <property type="evidence" value="ECO:0007669"/>
    <property type="project" value="UniProtKB-ARBA"/>
</dbReference>
<dbReference type="AlphaFoldDB" id="A0A9D5BG57"/>
<dbReference type="GO" id="GO:0015421">
    <property type="term" value="F:ABC-type oligopeptide transporter activity"/>
    <property type="evidence" value="ECO:0007669"/>
    <property type="project" value="TreeGrafter"/>
</dbReference>
<dbReference type="Gramene" id="Psat01G0189600-T1">
    <property type="protein sequence ID" value="KAI5443035.1"/>
    <property type="gene ID" value="KIW84_011896"/>
</dbReference>
<proteinExistence type="inferred from homology"/>
<dbReference type="FunFam" id="3.40.50.300:FF:000604">
    <property type="entry name" value="ABC transporter B family member 28"/>
    <property type="match status" value="1"/>
</dbReference>
<feature type="transmembrane region" description="Helical" evidence="12">
    <location>
        <begin position="380"/>
        <end position="400"/>
    </location>
</feature>
<dbReference type="GO" id="GO:0009741">
    <property type="term" value="P:response to brassinosteroid"/>
    <property type="evidence" value="ECO:0007669"/>
    <property type="project" value="UniProtKB-ARBA"/>
</dbReference>
<feature type="domain" description="ABC transmembrane type-1" evidence="14">
    <location>
        <begin position="42"/>
        <end position="328"/>
    </location>
</feature>
<dbReference type="Pfam" id="PF00664">
    <property type="entry name" value="ABC_membrane"/>
    <property type="match status" value="2"/>
</dbReference>
<dbReference type="GO" id="GO:0005743">
    <property type="term" value="C:mitochondrial inner membrane"/>
    <property type="evidence" value="ECO:0007669"/>
    <property type="project" value="TreeGrafter"/>
</dbReference>
<feature type="region of interest" description="Disordered" evidence="11">
    <location>
        <begin position="583"/>
        <end position="602"/>
    </location>
</feature>
<dbReference type="PROSITE" id="PS50929">
    <property type="entry name" value="ABC_TM1F"/>
    <property type="match status" value="2"/>
</dbReference>
<dbReference type="InterPro" id="IPR011527">
    <property type="entry name" value="ABC1_TM_dom"/>
</dbReference>
<comment type="caution">
    <text evidence="15">The sequence shown here is derived from an EMBL/GenBank/DDBJ whole genome shotgun (WGS) entry which is preliminary data.</text>
</comment>
<gene>
    <name evidence="15" type="ORF">KIW84_011896</name>
</gene>
<dbReference type="PANTHER" id="PTHR43394">
    <property type="entry name" value="ATP-DEPENDENT PERMEASE MDL1, MITOCHONDRIAL"/>
    <property type="match status" value="1"/>
</dbReference>
<dbReference type="Pfam" id="PF00005">
    <property type="entry name" value="ABC_tran"/>
    <property type="match status" value="2"/>
</dbReference>
<dbReference type="GO" id="GO:0010329">
    <property type="term" value="F:auxin efflux transmembrane transporter activity"/>
    <property type="evidence" value="ECO:0007669"/>
    <property type="project" value="UniProtKB-ARBA"/>
</dbReference>
<evidence type="ECO:0000313" key="15">
    <source>
        <dbReference type="EMBL" id="KAI5443035.1"/>
    </source>
</evidence>
<dbReference type="GO" id="GO:0048443">
    <property type="term" value="P:stamen development"/>
    <property type="evidence" value="ECO:0007669"/>
    <property type="project" value="UniProtKB-ARBA"/>
</dbReference>
<feature type="transmembrane region" description="Helical" evidence="12">
    <location>
        <begin position="267"/>
        <end position="290"/>
    </location>
</feature>
<dbReference type="GO" id="GO:0016887">
    <property type="term" value="F:ATP hydrolysis activity"/>
    <property type="evidence" value="ECO:0007669"/>
    <property type="project" value="InterPro"/>
</dbReference>
<keyword evidence="8 12" id="KW-1133">Transmembrane helix</keyword>
<feature type="transmembrane region" description="Helical" evidence="12">
    <location>
        <begin position="796"/>
        <end position="819"/>
    </location>
</feature>
<evidence type="ECO:0000256" key="8">
    <source>
        <dbReference type="ARBA" id="ARBA00022989"/>
    </source>
</evidence>
<organism evidence="15 16">
    <name type="scientific">Pisum sativum</name>
    <name type="common">Garden pea</name>
    <name type="synonym">Lathyrus oleraceus</name>
    <dbReference type="NCBI Taxonomy" id="3888"/>
    <lineage>
        <taxon>Eukaryota</taxon>
        <taxon>Viridiplantae</taxon>
        <taxon>Streptophyta</taxon>
        <taxon>Embryophyta</taxon>
        <taxon>Tracheophyta</taxon>
        <taxon>Spermatophyta</taxon>
        <taxon>Magnoliopsida</taxon>
        <taxon>eudicotyledons</taxon>
        <taxon>Gunneridae</taxon>
        <taxon>Pentapetalae</taxon>
        <taxon>rosids</taxon>
        <taxon>fabids</taxon>
        <taxon>Fabales</taxon>
        <taxon>Fabaceae</taxon>
        <taxon>Papilionoideae</taxon>
        <taxon>50 kb inversion clade</taxon>
        <taxon>NPAAA clade</taxon>
        <taxon>Hologalegina</taxon>
        <taxon>IRL clade</taxon>
        <taxon>Fabeae</taxon>
        <taxon>Lathyrus</taxon>
    </lineage>
</organism>
<keyword evidence="7" id="KW-0067">ATP-binding</keyword>
<dbReference type="FunFam" id="1.20.1560.10:FF:000033">
    <property type="entry name" value="ABC transporter B family member 19"/>
    <property type="match status" value="1"/>
</dbReference>
<protein>
    <submittedName>
        <fullName evidence="15">ABC transporter B member 19</fullName>
    </submittedName>
</protein>
<feature type="transmembrane region" description="Helical" evidence="12">
    <location>
        <begin position="36"/>
        <end position="64"/>
    </location>
</feature>
<comment type="subcellular location">
    <subcellularLocation>
        <location evidence="1">Cell membrane</location>
        <topology evidence="1">Multi-pass membrane protein</topology>
    </subcellularLocation>
</comment>
<keyword evidence="4 12" id="KW-0812">Transmembrane</keyword>
<dbReference type="InterPro" id="IPR027417">
    <property type="entry name" value="P-loop_NTPase"/>
</dbReference>
<dbReference type="GO" id="GO:0009958">
    <property type="term" value="P:positive gravitropism"/>
    <property type="evidence" value="ECO:0007669"/>
    <property type="project" value="UniProtKB-ARBA"/>
</dbReference>
<dbReference type="InterPro" id="IPR039421">
    <property type="entry name" value="Type_1_exporter"/>
</dbReference>
<comment type="similarity">
    <text evidence="2">Belongs to the ABC transporter superfamily. ABCB family. Multidrug resistance exporter (TC 3.A.1.201) subfamily.</text>
</comment>
<dbReference type="Proteomes" id="UP001058974">
    <property type="component" value="Chromosome 1"/>
</dbReference>
<feature type="transmembrane region" description="Helical" evidence="12">
    <location>
        <begin position="658"/>
        <end position="683"/>
    </location>
</feature>
<dbReference type="Gene3D" id="3.40.50.300">
    <property type="entry name" value="P-loop containing nucleotide triphosphate hydrolases"/>
    <property type="match status" value="2"/>
</dbReference>
<dbReference type="SUPFAM" id="SSF90123">
    <property type="entry name" value="ABC transporter transmembrane region"/>
    <property type="match status" value="2"/>
</dbReference>
<dbReference type="GO" id="GO:1900459">
    <property type="term" value="P:positive regulation of brassinosteroid mediated signaling pathway"/>
    <property type="evidence" value="ECO:0007669"/>
    <property type="project" value="UniProtKB-ARBA"/>
</dbReference>
<dbReference type="PROSITE" id="PS50893">
    <property type="entry name" value="ABC_TRANSPORTER_2"/>
    <property type="match status" value="2"/>
</dbReference>
<reference evidence="15 16" key="1">
    <citation type="journal article" date="2022" name="Nat. Genet.">
        <title>Improved pea reference genome and pan-genome highlight genomic features and evolutionary characteristics.</title>
        <authorList>
            <person name="Yang T."/>
            <person name="Liu R."/>
            <person name="Luo Y."/>
            <person name="Hu S."/>
            <person name="Wang D."/>
            <person name="Wang C."/>
            <person name="Pandey M.K."/>
            <person name="Ge S."/>
            <person name="Xu Q."/>
            <person name="Li N."/>
            <person name="Li G."/>
            <person name="Huang Y."/>
            <person name="Saxena R.K."/>
            <person name="Ji Y."/>
            <person name="Li M."/>
            <person name="Yan X."/>
            <person name="He Y."/>
            <person name="Liu Y."/>
            <person name="Wang X."/>
            <person name="Xiang C."/>
            <person name="Varshney R.K."/>
            <person name="Ding H."/>
            <person name="Gao S."/>
            <person name="Zong X."/>
        </authorList>
    </citation>
    <scope>NUCLEOTIDE SEQUENCE [LARGE SCALE GENOMIC DNA]</scope>
    <source>
        <strain evidence="15 16">cv. Zhongwan 6</strain>
    </source>
</reference>
<evidence type="ECO:0000256" key="9">
    <source>
        <dbReference type="ARBA" id="ARBA00023136"/>
    </source>
</evidence>
<dbReference type="GO" id="GO:0043481">
    <property type="term" value="P:anthocyanin accumulation in tissues in response to UV light"/>
    <property type="evidence" value="ECO:0007669"/>
    <property type="project" value="UniProtKB-ARBA"/>
</dbReference>
<dbReference type="PROSITE" id="PS00211">
    <property type="entry name" value="ABC_TRANSPORTER_1"/>
    <property type="match status" value="2"/>
</dbReference>
<feature type="transmembrane region" description="Helical" evidence="12">
    <location>
        <begin position="302"/>
        <end position="320"/>
    </location>
</feature>
<dbReference type="InterPro" id="IPR017871">
    <property type="entry name" value="ABC_transporter-like_CS"/>
</dbReference>
<evidence type="ECO:0000256" key="4">
    <source>
        <dbReference type="ARBA" id="ARBA00022692"/>
    </source>
</evidence>
<feature type="transmembrane region" description="Helical" evidence="12">
    <location>
        <begin position="84"/>
        <end position="109"/>
    </location>
</feature>
<dbReference type="CDD" id="cd03249">
    <property type="entry name" value="ABC_MTABC3_MDL1_MDL2"/>
    <property type="match status" value="2"/>
</dbReference>
<sequence length="1226" mass="133907">MAEASDVKASLPEAEKKKEQSLPFYQLFSFADKYDWILMISGSIGAIIHGSSMPVFFLLFGQMVNGFGKNQMDLKKMTDEVSKYALYFVYLGLVVCISSYAEIACWMYTGERQVSTLRKKYLEAVLKQDVGFFDTDARTGDIVFSVSTDTLLVQDAISEKVGNFIHYLSTFLAGLVVGFVSAWRLALLSVAVIPGIAFAGGLYAYTLTGLTSKSRESYANAGIIAEQAIAQVRTVYSYVGESKALNSYSDAIQNTLKLGYKAGMAKGLGLGCTYGIACMSWALVFWYAGVFIRNGQTDGGKAFTAIFSAIVGGMSLGQSFSNLGAFSKGKAAGYKLMEIIKQRPTIVEDQLEGKCLAEVNGNIEFKDVSFSYPSRPDVMIFRNFSIFFPAGSMILMKVLLDNVDIKTLQLKWLRDQIGLVNQEPALFATTILENILYGKSDATIDEVEAATSAANAHSFITLLPNGYNTQVGERGVQLSGGQKQRIAIARAMLKNPKILLLDEATSALDAGSESIVQEALDRLMVGRTTVVVAHRLSTIRNVDTIAVIQQGVVVETGTHEELFAKGGTYASLIRFQEMVGNRDFSNPSTRRNRSSRLSHSLSTKSLSLRSGSLRNLSYQYSTGADGRIEMISNAETDKKNPAPDGYFFRLLKMNAPEWPYSIMGAVGSILSGFIGPTFAIVMSNMIEVFYYSNYASMEKKTKEYVFIYIGAGIYAVGAYLIQHYFFSIMGENLTTRVRRMMLAAILRNEVGWFDEEEHNSSLVAARLATDAADVKSAIAERISVILQNMTSLLTSFIVAFIVEWRVSLLILGTFPLLVLANFAQQLSLKGFAGDTAKAHAKTSMIAGEGVSNIRTVAAFNAQNKMLSIFCHELRVPQSQSLRRSLTSGLLFGLSQLALYASEALILWYGAHLVSKGLSTFSKVIKVFVVLVITANSVAETVSLAPEIIRGGEAVGSVFSILDRSTRIDPDDPDAEMVESVRGEIELRHVDFAYPSRPDVMVFKDFSLRIRAGQSQALVGASGSGKSSVIALIERFYDPFVGKVMIDGKDIRKLNLKSLRLKIGLVQQEPALFASSIFDNIAYGKEGATEAEVIEAARAANVHGFVSGLPEGYKTPVGERGVQLSGGQKQRIAIARAVLKDPAILLLDEATSALDAESECVLQEALERLMRGRTTVLVAHRLSTIRGVDCIGVVQDGRIVEQGSHSELISRPEGAYSRLLQLQHHHI</sequence>
<evidence type="ECO:0000256" key="2">
    <source>
        <dbReference type="ARBA" id="ARBA00007577"/>
    </source>
</evidence>
<evidence type="ECO:0000256" key="6">
    <source>
        <dbReference type="ARBA" id="ARBA00022741"/>
    </source>
</evidence>
<dbReference type="GO" id="GO:0090374">
    <property type="term" value="P:oligopeptide export from mitochondrion"/>
    <property type="evidence" value="ECO:0007669"/>
    <property type="project" value="TreeGrafter"/>
</dbReference>
<keyword evidence="6" id="KW-0547">Nucleotide-binding</keyword>
<accession>A0A9D5BG57</accession>
<evidence type="ECO:0000256" key="11">
    <source>
        <dbReference type="SAM" id="MobiDB-lite"/>
    </source>
</evidence>
<evidence type="ECO:0000256" key="1">
    <source>
        <dbReference type="ARBA" id="ARBA00004651"/>
    </source>
</evidence>
<dbReference type="InterPro" id="IPR036640">
    <property type="entry name" value="ABC1_TM_sf"/>
</dbReference>
<keyword evidence="3" id="KW-0813">Transport</keyword>
<feature type="transmembrane region" description="Helical" evidence="12">
    <location>
        <begin position="704"/>
        <end position="726"/>
    </location>
</feature>
<dbReference type="FunFam" id="3.40.50.300:FF:000251">
    <property type="entry name" value="ABC transporter B family member 19"/>
    <property type="match status" value="1"/>
</dbReference>
<dbReference type="GO" id="GO:0009926">
    <property type="term" value="P:auxin polar transport"/>
    <property type="evidence" value="ECO:0007669"/>
    <property type="project" value="UniProtKB-ARBA"/>
</dbReference>
<evidence type="ECO:0000256" key="3">
    <source>
        <dbReference type="ARBA" id="ARBA00022448"/>
    </source>
</evidence>
<dbReference type="SUPFAM" id="SSF52540">
    <property type="entry name" value="P-loop containing nucleoside triphosphate hydrolases"/>
    <property type="match status" value="2"/>
</dbReference>
<dbReference type="SMART" id="SM00382">
    <property type="entry name" value="AAA"/>
    <property type="match status" value="2"/>
</dbReference>
<evidence type="ECO:0000256" key="7">
    <source>
        <dbReference type="ARBA" id="ARBA00022840"/>
    </source>
</evidence>
<dbReference type="FunFam" id="1.20.1560.10:FF:000009">
    <property type="entry name" value="ABC transporter B family member 1"/>
    <property type="match status" value="1"/>
</dbReference>
<evidence type="ECO:0000256" key="10">
    <source>
        <dbReference type="ARBA" id="ARBA00023180"/>
    </source>
</evidence>
<name>A0A9D5BG57_PEA</name>
<dbReference type="InterPro" id="IPR003593">
    <property type="entry name" value="AAA+_ATPase"/>
</dbReference>
<dbReference type="CDD" id="cd18578">
    <property type="entry name" value="ABC_6TM_Pgp_ABCB1_D2_like"/>
    <property type="match status" value="1"/>
</dbReference>
<feature type="transmembrane region" description="Helical" evidence="12">
    <location>
        <begin position="889"/>
        <end position="910"/>
    </location>
</feature>
<dbReference type="CDD" id="cd18577">
    <property type="entry name" value="ABC_6TM_Pgp_ABCB1_D1_like"/>
    <property type="match status" value="1"/>
</dbReference>
<dbReference type="FunFam" id="1.20.1560.10:FF:000029">
    <property type="entry name" value="ABC transporter B family member 1"/>
    <property type="match status" value="1"/>
</dbReference>
<evidence type="ECO:0000256" key="5">
    <source>
        <dbReference type="ARBA" id="ARBA00022737"/>
    </source>
</evidence>
<keyword evidence="10" id="KW-0325">Glycoprotein</keyword>
<evidence type="ECO:0000256" key="12">
    <source>
        <dbReference type="SAM" id="Phobius"/>
    </source>
</evidence>
<feature type="transmembrane region" description="Helical" evidence="12">
    <location>
        <begin position="186"/>
        <end position="205"/>
    </location>
</feature>
<dbReference type="InterPro" id="IPR003439">
    <property type="entry name" value="ABC_transporter-like_ATP-bd"/>
</dbReference>
<dbReference type="GO" id="GO:0005524">
    <property type="term" value="F:ATP binding"/>
    <property type="evidence" value="ECO:0007669"/>
    <property type="project" value="UniProtKB-KW"/>
</dbReference>